<evidence type="ECO:0000313" key="3">
    <source>
        <dbReference type="EMBL" id="PAA52111.1"/>
    </source>
</evidence>
<feature type="chain" id="PRO_5013080052" evidence="2">
    <location>
        <begin position="27"/>
        <end position="313"/>
    </location>
</feature>
<dbReference type="Proteomes" id="UP000215902">
    <property type="component" value="Unassembled WGS sequence"/>
</dbReference>
<sequence length="313" mass="33680">MAMGLSLFPPCLLIVILMSLLTEAGSMPTEMDCLRYKNQYTNSHIGAFRALAEADLVVESKSMTINVDSNSREEISVQLNCSLKGDPRQDQLLVRLLHSGTRCVDAEALGTVTTNNPNSRFVFALSRRRSRPAGWDLLDGGLFSAEDFYKLFNGNGCNATDLTSIYSGTCRAASDSTASQCFTFKLIVTSLKMKEKKPYISSASESDSAQAEQADKEPLQPPPSQKPSGEPPTNSTKVQQQQQQQEQHQQDSGMLASDQPSASAPKKFGEEQQQLLGADADGHNGKGSAGRVPAGMAAIFGLTFVCTAAILVS</sequence>
<proteinExistence type="predicted"/>
<evidence type="ECO:0000256" key="1">
    <source>
        <dbReference type="SAM" id="MobiDB-lite"/>
    </source>
</evidence>
<evidence type="ECO:0000256" key="2">
    <source>
        <dbReference type="SAM" id="SignalP"/>
    </source>
</evidence>
<keyword evidence="4" id="KW-1185">Reference proteome</keyword>
<comment type="caution">
    <text evidence="3">The sequence shown here is derived from an EMBL/GenBank/DDBJ whole genome shotgun (WGS) entry which is preliminary data.</text>
</comment>
<feature type="signal peptide" evidence="2">
    <location>
        <begin position="1"/>
        <end position="26"/>
    </location>
</feature>
<dbReference type="AlphaFoldDB" id="A0A267DS39"/>
<evidence type="ECO:0000313" key="4">
    <source>
        <dbReference type="Proteomes" id="UP000215902"/>
    </source>
</evidence>
<name>A0A267DS39_9PLAT</name>
<organism evidence="3 4">
    <name type="scientific">Macrostomum lignano</name>
    <dbReference type="NCBI Taxonomy" id="282301"/>
    <lineage>
        <taxon>Eukaryota</taxon>
        <taxon>Metazoa</taxon>
        <taxon>Spiralia</taxon>
        <taxon>Lophotrochozoa</taxon>
        <taxon>Platyhelminthes</taxon>
        <taxon>Rhabditophora</taxon>
        <taxon>Macrostomorpha</taxon>
        <taxon>Macrostomida</taxon>
        <taxon>Macrostomidae</taxon>
        <taxon>Macrostomum</taxon>
    </lineage>
</organism>
<gene>
    <name evidence="3" type="ORF">BOX15_Mlig032081g1</name>
</gene>
<accession>A0A267DS39</accession>
<keyword evidence="2" id="KW-0732">Signal</keyword>
<feature type="compositionally biased region" description="Low complexity" evidence="1">
    <location>
        <begin position="201"/>
        <end position="212"/>
    </location>
</feature>
<reference evidence="3 4" key="1">
    <citation type="submission" date="2017-06" db="EMBL/GenBank/DDBJ databases">
        <title>A platform for efficient transgenesis in Macrostomum lignano, a flatworm model organism for stem cell research.</title>
        <authorList>
            <person name="Berezikov E."/>
        </authorList>
    </citation>
    <scope>NUCLEOTIDE SEQUENCE [LARGE SCALE GENOMIC DNA]</scope>
    <source>
        <strain evidence="3">DV1</strain>
        <tissue evidence="3">Whole organism</tissue>
    </source>
</reference>
<dbReference type="EMBL" id="NIVC01003298">
    <property type="protein sequence ID" value="PAA52111.1"/>
    <property type="molecule type" value="Genomic_DNA"/>
</dbReference>
<protein>
    <submittedName>
        <fullName evidence="3">Uncharacterized protein</fullName>
    </submittedName>
</protein>
<feature type="region of interest" description="Disordered" evidence="1">
    <location>
        <begin position="199"/>
        <end position="292"/>
    </location>
</feature>